<dbReference type="RefSeq" id="WP_131906696.1">
    <property type="nucleotide sequence ID" value="NZ_BAAAFU010000006.1"/>
</dbReference>
<sequence length="210" mass="24278">MRIRIKTKWSKEEREVTVEDAVSVLAFNSWKIGMQTLLEIENENFQVDSQVQRIEVIEEVMAFMIQSLDRVVHETMSDEDRATLISLYAKKVADHVQDNARDFSGPGDYRTPFIEKLNSRFESYSDTKWNEEKHEPGFSMGREFGNNIADVLGPNDRKWALDYIQQVLMPEFYGLFKKTVKSVGLVDEEIKDVGGEALDSRHVLLRDKPA</sequence>
<evidence type="ECO:0000313" key="1">
    <source>
        <dbReference type="EMBL" id="TCJ84975.1"/>
    </source>
</evidence>
<dbReference type="EMBL" id="SMFQ01000004">
    <property type="protein sequence ID" value="TCJ84975.1"/>
    <property type="molecule type" value="Genomic_DNA"/>
</dbReference>
<comment type="caution">
    <text evidence="1">The sequence shown here is derived from an EMBL/GenBank/DDBJ whole genome shotgun (WGS) entry which is preliminary data.</text>
</comment>
<organism evidence="1 2">
    <name type="scientific">Cocleimonas flava</name>
    <dbReference type="NCBI Taxonomy" id="634765"/>
    <lineage>
        <taxon>Bacteria</taxon>
        <taxon>Pseudomonadati</taxon>
        <taxon>Pseudomonadota</taxon>
        <taxon>Gammaproteobacteria</taxon>
        <taxon>Thiotrichales</taxon>
        <taxon>Thiotrichaceae</taxon>
        <taxon>Cocleimonas</taxon>
    </lineage>
</organism>
<name>A0A4V2P8A1_9GAMM</name>
<proteinExistence type="predicted"/>
<keyword evidence="2" id="KW-1185">Reference proteome</keyword>
<evidence type="ECO:0000313" key="2">
    <source>
        <dbReference type="Proteomes" id="UP000294887"/>
    </source>
</evidence>
<dbReference type="OrthoDB" id="9781578at2"/>
<dbReference type="AlphaFoldDB" id="A0A4V2P8A1"/>
<dbReference type="Proteomes" id="UP000294887">
    <property type="component" value="Unassembled WGS sequence"/>
</dbReference>
<gene>
    <name evidence="1" type="ORF">EV695_2938</name>
</gene>
<protein>
    <submittedName>
        <fullName evidence="1">Uncharacterized protein</fullName>
    </submittedName>
</protein>
<accession>A0A4V2P8A1</accession>
<reference evidence="1 2" key="1">
    <citation type="submission" date="2019-03" db="EMBL/GenBank/DDBJ databases">
        <title>Genomic Encyclopedia of Type Strains, Phase IV (KMG-IV): sequencing the most valuable type-strain genomes for metagenomic binning, comparative biology and taxonomic classification.</title>
        <authorList>
            <person name="Goeker M."/>
        </authorList>
    </citation>
    <scope>NUCLEOTIDE SEQUENCE [LARGE SCALE GENOMIC DNA]</scope>
    <source>
        <strain evidence="1 2">DSM 24830</strain>
    </source>
</reference>